<dbReference type="Pfam" id="PF00082">
    <property type="entry name" value="Peptidase_S8"/>
    <property type="match status" value="1"/>
</dbReference>
<dbReference type="Gene3D" id="3.40.50.200">
    <property type="entry name" value="Peptidase S8/S53 domain"/>
    <property type="match status" value="1"/>
</dbReference>
<sequence>MHNQRKPASGAAVAIVTALALTAGITSAAASPRGEALQQDTDRAGGPAARPAAQQITLVTGDRVRLDGQGRVIGLLRAPGREDVPVRVLETGDGVHVLPLDVVPMLAEGTLDRRLFNVTELSREQYRETGGVPLIVTWEQDADATRAELHRQAGPEVRAELETIDGEALLVDEDGTAGAWEALTEPAADGAGTARAAAGGGDGPATEAAPGVAGISLDGLQQASLDTSTGQIGAPDAWAAGFDGTGTTIAVLDTGIDTGHGDFEGKVVAEANFSESPTTDDLDGHGTHVASIAAGTGARSGGTYRGVAPGAALLNGKVLDDYGFGFDSQIIEGMEWAAAQGADIINMSLGGPAAPETDPLEEAVERITEDSGVLFVIAAGNDGPRSGSVGSPGTADSALTVGAVDGSDEPAAFSSVGPRSRDGALKPDLTAPGVDIGAAAADGSLVAQEGRPVADGYAAISGTSMAAPHAAGAAALLAQRHPEWTGQQIKAALMGSTVGLEGSTAFQAGAGRLDVSRALEQRIIAEPGSLSFGAVPYPHEDDQPVVKDLTYRNLGDSDITLALTAEGTGPEGEPAPEGMFTLSAGQVTVPAGGTATVQVTADTTHGGAVNGGYSLFLTAEGDGHTVRTAGAVEREAEKFDLDIHFTGRDGEPAERAEAMLIDLENFEPRWVVPQDGTASLRLPEGEYLVDGVILAGEADDEAPAGLDWMVTPPFRLTGDTELRYSSADAGEMSPSVFDRRAVLTGLTVDYLVENEHLSLGTAISVGRLPEGMRTAQVGPVSEGWYTGASAAAGFRRPDAPVEYHMFHTQEGGFYTGLRDHLARKEAARITTRAGASVAGKQGEVITYPAFAGYSSGVPYGLPAVREVYVQAGTTAWAQEFVQYGEEAAEVFTYGLIEDFRAGKRYTRTFNTGVFGPAMGDTGDFGGGLFRYDDHLFASIPPLADGAGRYSESPWDSAETVLYRNGEEWARQDVPLDWSEFALTPEEAEYRLVSTISRRESGVHAVSTEVRLEYTFTSAAAAGGGEEDAVRLPASGVRFTPKLALDSTSPGGRKVRVPVTVQGSAAGGNLGSLTVEVSFDRGESWQAVKVRKGRVVITNPPAGGSVSFRATVSDKQGNTAVQTLIDAYRTR</sequence>
<protein>
    <submittedName>
        <fullName evidence="11">Subtilase family protein</fullName>
    </submittedName>
</protein>
<dbReference type="RefSeq" id="WP_093836776.1">
    <property type="nucleotide sequence ID" value="NZ_FOLM01000001.1"/>
</dbReference>
<feature type="active site" description="Charge relay system" evidence="5 6">
    <location>
        <position position="464"/>
    </location>
</feature>
<dbReference type="PIRSF" id="PIRSF037854">
    <property type="entry name" value="Dihydropyridine_esterase"/>
    <property type="match status" value="1"/>
</dbReference>
<evidence type="ECO:0000256" key="2">
    <source>
        <dbReference type="ARBA" id="ARBA00022670"/>
    </source>
</evidence>
<evidence type="ECO:0000256" key="1">
    <source>
        <dbReference type="ARBA" id="ARBA00011073"/>
    </source>
</evidence>
<organism evidence="11 12">
    <name type="scientific">Streptomyces aidingensis</name>
    <dbReference type="NCBI Taxonomy" id="910347"/>
    <lineage>
        <taxon>Bacteria</taxon>
        <taxon>Bacillati</taxon>
        <taxon>Actinomycetota</taxon>
        <taxon>Actinomycetes</taxon>
        <taxon>Kitasatosporales</taxon>
        <taxon>Streptomycetaceae</taxon>
        <taxon>Streptomyces</taxon>
    </lineage>
</organism>
<evidence type="ECO:0000256" key="4">
    <source>
        <dbReference type="ARBA" id="ARBA00022825"/>
    </source>
</evidence>
<evidence type="ECO:0000256" key="8">
    <source>
        <dbReference type="SAM" id="MobiDB-lite"/>
    </source>
</evidence>
<feature type="domain" description="Peptidase S8/S53" evidence="10">
    <location>
        <begin position="244"/>
        <end position="498"/>
    </location>
</feature>
<dbReference type="Proteomes" id="UP000199207">
    <property type="component" value="Unassembled WGS sequence"/>
</dbReference>
<proteinExistence type="inferred from homology"/>
<dbReference type="InterPro" id="IPR015500">
    <property type="entry name" value="Peptidase_S8_subtilisin-rel"/>
</dbReference>
<reference evidence="11 12" key="1">
    <citation type="submission" date="2016-10" db="EMBL/GenBank/DDBJ databases">
        <authorList>
            <person name="de Groot N.N."/>
        </authorList>
    </citation>
    <scope>NUCLEOTIDE SEQUENCE [LARGE SCALE GENOMIC DNA]</scope>
    <source>
        <strain evidence="11 12">CGMCC 4.5739</strain>
    </source>
</reference>
<feature type="chain" id="PRO_5039603494" evidence="9">
    <location>
        <begin position="29"/>
        <end position="1130"/>
    </location>
</feature>
<feature type="active site" description="Charge relay system" evidence="5 6">
    <location>
        <position position="253"/>
    </location>
</feature>
<dbReference type="InterPro" id="IPR000209">
    <property type="entry name" value="Peptidase_S8/S53_dom"/>
</dbReference>
<feature type="signal peptide" evidence="9">
    <location>
        <begin position="1"/>
        <end position="28"/>
    </location>
</feature>
<keyword evidence="4 6" id="KW-0720">Serine protease</keyword>
<dbReference type="AlphaFoldDB" id="A0A1I1EK13"/>
<evidence type="ECO:0000313" key="11">
    <source>
        <dbReference type="EMBL" id="SFB87445.1"/>
    </source>
</evidence>
<accession>A0A1I1EK13</accession>
<feature type="region of interest" description="Disordered" evidence="8">
    <location>
        <begin position="30"/>
        <end position="54"/>
    </location>
</feature>
<dbReference type="SUPFAM" id="SSF52743">
    <property type="entry name" value="Subtilisin-like"/>
    <property type="match status" value="1"/>
</dbReference>
<name>A0A1I1EK13_9ACTN</name>
<feature type="active site" description="Charge relay system" evidence="5 6">
    <location>
        <position position="285"/>
    </location>
</feature>
<dbReference type="Gene3D" id="2.60.40.10">
    <property type="entry name" value="Immunoglobulins"/>
    <property type="match status" value="1"/>
</dbReference>
<evidence type="ECO:0000256" key="7">
    <source>
        <dbReference type="RuleBase" id="RU003355"/>
    </source>
</evidence>
<dbReference type="InterPro" id="IPR036852">
    <property type="entry name" value="Peptidase_S8/S53_dom_sf"/>
</dbReference>
<dbReference type="OrthoDB" id="9798386at2"/>
<dbReference type="InterPro" id="IPR050131">
    <property type="entry name" value="Peptidase_S8_subtilisin-like"/>
</dbReference>
<evidence type="ECO:0000256" key="5">
    <source>
        <dbReference type="PIRSR" id="PIRSR615500-1"/>
    </source>
</evidence>
<keyword evidence="3 6" id="KW-0378">Hydrolase</keyword>
<dbReference type="InterPro" id="IPR017297">
    <property type="entry name" value="Peptidase_S8A_DPH-A"/>
</dbReference>
<keyword evidence="2 6" id="KW-0645">Protease</keyword>
<dbReference type="InterPro" id="IPR023827">
    <property type="entry name" value="Peptidase_S8_Asp-AS"/>
</dbReference>
<dbReference type="PROSITE" id="PS51892">
    <property type="entry name" value="SUBTILASE"/>
    <property type="match status" value="1"/>
</dbReference>
<dbReference type="GO" id="GO:0005975">
    <property type="term" value="P:carbohydrate metabolic process"/>
    <property type="evidence" value="ECO:0007669"/>
    <property type="project" value="UniProtKB-ARBA"/>
</dbReference>
<evidence type="ECO:0000256" key="3">
    <source>
        <dbReference type="ARBA" id="ARBA00022801"/>
    </source>
</evidence>
<dbReference type="PROSITE" id="PS00138">
    <property type="entry name" value="SUBTILASE_SER"/>
    <property type="match status" value="1"/>
</dbReference>
<dbReference type="InterPro" id="IPR023828">
    <property type="entry name" value="Peptidase_S8_Ser-AS"/>
</dbReference>
<evidence type="ECO:0000313" key="12">
    <source>
        <dbReference type="Proteomes" id="UP000199207"/>
    </source>
</evidence>
<evidence type="ECO:0000259" key="10">
    <source>
        <dbReference type="Pfam" id="PF00082"/>
    </source>
</evidence>
<feature type="compositionally biased region" description="Low complexity" evidence="8">
    <location>
        <begin position="186"/>
        <end position="197"/>
    </location>
</feature>
<dbReference type="EMBL" id="FOLM01000001">
    <property type="protein sequence ID" value="SFB87445.1"/>
    <property type="molecule type" value="Genomic_DNA"/>
</dbReference>
<keyword evidence="12" id="KW-1185">Reference proteome</keyword>
<dbReference type="PANTHER" id="PTHR43806">
    <property type="entry name" value="PEPTIDASE S8"/>
    <property type="match status" value="1"/>
</dbReference>
<dbReference type="GO" id="GO:0006508">
    <property type="term" value="P:proteolysis"/>
    <property type="evidence" value="ECO:0007669"/>
    <property type="project" value="UniProtKB-KW"/>
</dbReference>
<keyword evidence="9" id="KW-0732">Signal</keyword>
<dbReference type="PRINTS" id="PR00723">
    <property type="entry name" value="SUBTILISIN"/>
</dbReference>
<dbReference type="InterPro" id="IPR022398">
    <property type="entry name" value="Peptidase_S8_His-AS"/>
</dbReference>
<dbReference type="GO" id="GO:0004252">
    <property type="term" value="F:serine-type endopeptidase activity"/>
    <property type="evidence" value="ECO:0007669"/>
    <property type="project" value="UniProtKB-UniRule"/>
</dbReference>
<feature type="region of interest" description="Disordered" evidence="8">
    <location>
        <begin position="186"/>
        <end position="208"/>
    </location>
</feature>
<dbReference type="PANTHER" id="PTHR43806:SF11">
    <property type="entry name" value="CEREVISIN-RELATED"/>
    <property type="match status" value="1"/>
</dbReference>
<gene>
    <name evidence="11" type="ORF">SAMN05421773_101341</name>
</gene>
<dbReference type="PROSITE" id="PS00136">
    <property type="entry name" value="SUBTILASE_ASP"/>
    <property type="match status" value="1"/>
</dbReference>
<evidence type="ECO:0000256" key="9">
    <source>
        <dbReference type="SAM" id="SignalP"/>
    </source>
</evidence>
<comment type="similarity">
    <text evidence="1 6 7">Belongs to the peptidase S8 family.</text>
</comment>
<dbReference type="InterPro" id="IPR013783">
    <property type="entry name" value="Ig-like_fold"/>
</dbReference>
<dbReference type="STRING" id="910347.SAMN05421773_101341"/>
<dbReference type="PROSITE" id="PS00137">
    <property type="entry name" value="SUBTILASE_HIS"/>
    <property type="match status" value="1"/>
</dbReference>
<evidence type="ECO:0000256" key="6">
    <source>
        <dbReference type="PROSITE-ProRule" id="PRU01240"/>
    </source>
</evidence>
<feature type="compositionally biased region" description="Low complexity" evidence="8">
    <location>
        <begin position="44"/>
        <end position="54"/>
    </location>
</feature>